<name>A0A835PBG8_VANPL</name>
<dbReference type="GO" id="GO:0005886">
    <property type="term" value="C:plasma membrane"/>
    <property type="evidence" value="ECO:0007669"/>
    <property type="project" value="UniProtKB-SubCell"/>
</dbReference>
<dbReference type="GO" id="GO:0051258">
    <property type="term" value="P:protein polymerization"/>
    <property type="evidence" value="ECO:0007669"/>
    <property type="project" value="UniProtKB-ARBA"/>
</dbReference>
<dbReference type="InterPro" id="IPR048351">
    <property type="entry name" value="SOK_DIX"/>
</dbReference>
<dbReference type="OrthoDB" id="1907705at2759"/>
<evidence type="ECO:0000313" key="9">
    <source>
        <dbReference type="EMBL" id="KAG0448443.1"/>
    </source>
</evidence>
<organism evidence="9 10">
    <name type="scientific">Vanilla planifolia</name>
    <name type="common">Vanilla</name>
    <dbReference type="NCBI Taxonomy" id="51239"/>
    <lineage>
        <taxon>Eukaryota</taxon>
        <taxon>Viridiplantae</taxon>
        <taxon>Streptophyta</taxon>
        <taxon>Embryophyta</taxon>
        <taxon>Tracheophyta</taxon>
        <taxon>Spermatophyta</taxon>
        <taxon>Magnoliopsida</taxon>
        <taxon>Liliopsida</taxon>
        <taxon>Asparagales</taxon>
        <taxon>Orchidaceae</taxon>
        <taxon>Vanilloideae</taxon>
        <taxon>Vanilleae</taxon>
        <taxon>Vanilla</taxon>
    </lineage>
</organism>
<dbReference type="AlphaFoldDB" id="A0A835PBG8"/>
<keyword evidence="2" id="KW-0217">Developmental protein</keyword>
<evidence type="ECO:0000256" key="4">
    <source>
        <dbReference type="ARBA" id="ARBA00022618"/>
    </source>
</evidence>
<evidence type="ECO:0000256" key="5">
    <source>
        <dbReference type="ARBA" id="ARBA00023136"/>
    </source>
</evidence>
<keyword evidence="4" id="KW-0132">Cell division</keyword>
<sequence>MCSCSRGICISSTQAKTKAIRVSFMSLLSLEEGRRKGVVKGWKQAEEGGGGGEVRKLHIVYFLSRNGKSEQPHLIRVHDLSSGGVYLRDVKLWLSELRGGDMPESFVWSYKRKYRAGYVWQDLMDDDLITPISDNEYMLKGSSSL</sequence>
<feature type="domain" description="SOSEKI DIX-like" evidence="8">
    <location>
        <begin position="58"/>
        <end position="143"/>
    </location>
</feature>
<dbReference type="PANTHER" id="PTHR31083:SF5">
    <property type="entry name" value="PROTEIN SOSEKI 1"/>
    <property type="match status" value="1"/>
</dbReference>
<dbReference type="Pfam" id="PF06136">
    <property type="entry name" value="SOK"/>
    <property type="match status" value="1"/>
</dbReference>
<evidence type="ECO:0000313" key="10">
    <source>
        <dbReference type="Proteomes" id="UP000639772"/>
    </source>
</evidence>
<accession>A0A835PBG8</accession>
<dbReference type="GO" id="GO:0051301">
    <property type="term" value="P:cell division"/>
    <property type="evidence" value="ECO:0007669"/>
    <property type="project" value="UniProtKB-KW"/>
</dbReference>
<evidence type="ECO:0000259" key="8">
    <source>
        <dbReference type="Pfam" id="PF06136"/>
    </source>
</evidence>
<evidence type="ECO:0000256" key="6">
    <source>
        <dbReference type="ARBA" id="ARBA00023306"/>
    </source>
</evidence>
<evidence type="ECO:0000256" key="3">
    <source>
        <dbReference type="ARBA" id="ARBA00022475"/>
    </source>
</evidence>
<keyword evidence="5" id="KW-0472">Membrane</keyword>
<keyword evidence="3" id="KW-1003">Cell membrane</keyword>
<protein>
    <recommendedName>
        <fullName evidence="8">SOSEKI DIX-like domain-containing protein</fullName>
    </recommendedName>
</protein>
<dbReference type="PANTHER" id="PTHR31083">
    <property type="entry name" value="UPSTREAM OF FLC PROTEIN (DUF966)"/>
    <property type="match status" value="1"/>
</dbReference>
<dbReference type="EMBL" id="JADCNM010000308">
    <property type="protein sequence ID" value="KAG0448443.1"/>
    <property type="molecule type" value="Genomic_DNA"/>
</dbReference>
<comment type="subcellular location">
    <subcellularLocation>
        <location evidence="1">Cell membrane</location>
        <topology evidence="1">Peripheral membrane protein</topology>
        <orientation evidence="1">Cytoplasmic side</orientation>
    </subcellularLocation>
</comment>
<evidence type="ECO:0000256" key="7">
    <source>
        <dbReference type="ARBA" id="ARBA00024211"/>
    </source>
</evidence>
<dbReference type="InterPro" id="IPR010369">
    <property type="entry name" value="SOK"/>
</dbReference>
<evidence type="ECO:0000256" key="2">
    <source>
        <dbReference type="ARBA" id="ARBA00022473"/>
    </source>
</evidence>
<proteinExistence type="inferred from homology"/>
<reference evidence="9 10" key="1">
    <citation type="journal article" date="2020" name="Nat. Food">
        <title>A phased Vanilla planifolia genome enables genetic improvement of flavour and production.</title>
        <authorList>
            <person name="Hasing T."/>
            <person name="Tang H."/>
            <person name="Brym M."/>
            <person name="Khazi F."/>
            <person name="Huang T."/>
            <person name="Chambers A.H."/>
        </authorList>
    </citation>
    <scope>NUCLEOTIDE SEQUENCE [LARGE SCALE GENOMIC DNA]</scope>
    <source>
        <tissue evidence="9">Leaf</tissue>
    </source>
</reference>
<keyword evidence="6" id="KW-0131">Cell cycle</keyword>
<gene>
    <name evidence="9" type="ORF">HPP92_027832</name>
</gene>
<comment type="caution">
    <text evidence="9">The sequence shown here is derived from an EMBL/GenBank/DDBJ whole genome shotgun (WGS) entry which is preliminary data.</text>
</comment>
<comment type="similarity">
    <text evidence="7">Belongs to the SOSEKI family.</text>
</comment>
<dbReference type="Proteomes" id="UP000639772">
    <property type="component" value="Unassembled WGS sequence"/>
</dbReference>
<evidence type="ECO:0000256" key="1">
    <source>
        <dbReference type="ARBA" id="ARBA00004413"/>
    </source>
</evidence>